<evidence type="ECO:0000313" key="1">
    <source>
        <dbReference type="Proteomes" id="UP000887576"/>
    </source>
</evidence>
<evidence type="ECO:0000313" key="2">
    <source>
        <dbReference type="WBParaSite" id="JU765_v2.g9246.t1"/>
    </source>
</evidence>
<organism evidence="1 2">
    <name type="scientific">Panagrolaimus sp. JU765</name>
    <dbReference type="NCBI Taxonomy" id="591449"/>
    <lineage>
        <taxon>Eukaryota</taxon>
        <taxon>Metazoa</taxon>
        <taxon>Ecdysozoa</taxon>
        <taxon>Nematoda</taxon>
        <taxon>Chromadorea</taxon>
        <taxon>Rhabditida</taxon>
        <taxon>Tylenchina</taxon>
        <taxon>Panagrolaimomorpha</taxon>
        <taxon>Panagrolaimoidea</taxon>
        <taxon>Panagrolaimidae</taxon>
        <taxon>Panagrolaimus</taxon>
    </lineage>
</organism>
<dbReference type="Proteomes" id="UP000887576">
    <property type="component" value="Unplaced"/>
</dbReference>
<accession>A0AC34RR46</accession>
<reference evidence="2" key="1">
    <citation type="submission" date="2022-11" db="UniProtKB">
        <authorList>
            <consortium name="WormBaseParasite"/>
        </authorList>
    </citation>
    <scope>IDENTIFICATION</scope>
</reference>
<name>A0AC34RR46_9BILA</name>
<sequence length="143" mass="15587">METIQLNGNYLPENELKKSSECEAELLPNQIVHFHAPPPIPPPPMILNQAPIYPAPPQIPMNVVINANQNDGGNINNGPGFYGGGFPCPFCRIGVMKRQRNPLIKVGVVLVALALFPIGLLACFLLLLPCAYQNKCTTCKKKV</sequence>
<protein>
    <submittedName>
        <fullName evidence="2">Brain protein I3</fullName>
    </submittedName>
</protein>
<proteinExistence type="predicted"/>
<dbReference type="WBParaSite" id="JU765_v2.g9246.t1">
    <property type="protein sequence ID" value="JU765_v2.g9246.t1"/>
    <property type="gene ID" value="JU765_v2.g9246"/>
</dbReference>